<dbReference type="AlphaFoldDB" id="A0A412FH15"/>
<comment type="caution">
    <text evidence="2">The sequence shown here is derived from an EMBL/GenBank/DDBJ whole genome shotgun (WGS) entry which is preliminary data.</text>
</comment>
<keyword evidence="3" id="KW-1185">Reference proteome</keyword>
<dbReference type="PROSITE" id="PS50943">
    <property type="entry name" value="HTH_CROC1"/>
    <property type="match status" value="1"/>
</dbReference>
<dbReference type="InterPro" id="IPR010982">
    <property type="entry name" value="Lambda_DNA-bd_dom_sf"/>
</dbReference>
<dbReference type="SUPFAM" id="SSF47413">
    <property type="entry name" value="lambda repressor-like DNA-binding domains"/>
    <property type="match status" value="1"/>
</dbReference>
<dbReference type="GO" id="GO:0003677">
    <property type="term" value="F:DNA binding"/>
    <property type="evidence" value="ECO:0007669"/>
    <property type="project" value="InterPro"/>
</dbReference>
<dbReference type="CDD" id="cd00093">
    <property type="entry name" value="HTH_XRE"/>
    <property type="match status" value="1"/>
</dbReference>
<proteinExistence type="predicted"/>
<dbReference type="RefSeq" id="WP_006060130.1">
    <property type="nucleotide sequence ID" value="NZ_CABJCV010000032.1"/>
</dbReference>
<dbReference type="Pfam" id="PF13443">
    <property type="entry name" value="HTH_26"/>
    <property type="match status" value="1"/>
</dbReference>
<feature type="domain" description="HTH cro/C1-type" evidence="1">
    <location>
        <begin position="11"/>
        <end position="67"/>
    </location>
</feature>
<dbReference type="SMART" id="SM00530">
    <property type="entry name" value="HTH_XRE"/>
    <property type="match status" value="1"/>
</dbReference>
<dbReference type="GeneID" id="83017082"/>
<gene>
    <name evidence="2" type="ORF">DWY25_16935</name>
</gene>
<dbReference type="Proteomes" id="UP000284178">
    <property type="component" value="Unassembled WGS sequence"/>
</dbReference>
<organism evidence="2 3">
    <name type="scientific">Holdemania filiformis</name>
    <dbReference type="NCBI Taxonomy" id="61171"/>
    <lineage>
        <taxon>Bacteria</taxon>
        <taxon>Bacillati</taxon>
        <taxon>Bacillota</taxon>
        <taxon>Erysipelotrichia</taxon>
        <taxon>Erysipelotrichales</taxon>
        <taxon>Erysipelotrichaceae</taxon>
        <taxon>Holdemania</taxon>
    </lineage>
</organism>
<evidence type="ECO:0000259" key="1">
    <source>
        <dbReference type="PROSITE" id="PS50943"/>
    </source>
</evidence>
<evidence type="ECO:0000313" key="2">
    <source>
        <dbReference type="EMBL" id="RGR67409.1"/>
    </source>
</evidence>
<dbReference type="InterPro" id="IPR001387">
    <property type="entry name" value="Cro/C1-type_HTH"/>
</dbReference>
<protein>
    <submittedName>
        <fullName evidence="2">XRE family transcriptional regulator</fullName>
    </submittedName>
</protein>
<name>A0A412FH15_9FIRM</name>
<reference evidence="2 3" key="1">
    <citation type="submission" date="2018-08" db="EMBL/GenBank/DDBJ databases">
        <title>A genome reference for cultivated species of the human gut microbiota.</title>
        <authorList>
            <person name="Zou Y."/>
            <person name="Xue W."/>
            <person name="Luo G."/>
        </authorList>
    </citation>
    <scope>NUCLEOTIDE SEQUENCE [LARGE SCALE GENOMIC DNA]</scope>
    <source>
        <strain evidence="2 3">AF24-29</strain>
    </source>
</reference>
<dbReference type="EMBL" id="QRUP01000032">
    <property type="protein sequence ID" value="RGR67409.1"/>
    <property type="molecule type" value="Genomic_DNA"/>
</dbReference>
<sequence>MEYVTLISKRIRELCKQRGNISYYKLSEMSGVSTSTLENIIKGHTKNPGIATIHQLALGFNMTIAEFCDFDEMNMYEFVEEENEVAG</sequence>
<evidence type="ECO:0000313" key="3">
    <source>
        <dbReference type="Proteomes" id="UP000284178"/>
    </source>
</evidence>
<accession>A0A412FH15</accession>
<dbReference type="Gene3D" id="1.10.260.40">
    <property type="entry name" value="lambda repressor-like DNA-binding domains"/>
    <property type="match status" value="1"/>
</dbReference>